<reference evidence="1" key="2">
    <citation type="journal article" date="2015" name="Data Brief">
        <title>Shoot transcriptome of the giant reed, Arundo donax.</title>
        <authorList>
            <person name="Barrero R.A."/>
            <person name="Guerrero F.D."/>
            <person name="Moolhuijzen P."/>
            <person name="Goolsby J.A."/>
            <person name="Tidwell J."/>
            <person name="Bellgard S.E."/>
            <person name="Bellgard M.I."/>
        </authorList>
    </citation>
    <scope>NUCLEOTIDE SEQUENCE</scope>
    <source>
        <tissue evidence="1">Shoot tissue taken approximately 20 cm above the soil surface</tissue>
    </source>
</reference>
<evidence type="ECO:0000313" key="1">
    <source>
        <dbReference type="EMBL" id="JAD55810.1"/>
    </source>
</evidence>
<proteinExistence type="predicted"/>
<sequence length="51" mass="5961">MSPHPISCTEHSLWVEWVFSKVVSHKTLMSTFMIPLDVLPWSTLVVRWSSF</sequence>
<name>A0A0A9B3Q5_ARUDO</name>
<accession>A0A0A9B3Q5</accession>
<reference evidence="1" key="1">
    <citation type="submission" date="2014-09" db="EMBL/GenBank/DDBJ databases">
        <authorList>
            <person name="Magalhaes I.L.F."/>
            <person name="Oliveira U."/>
            <person name="Santos F.R."/>
            <person name="Vidigal T.H.D.A."/>
            <person name="Brescovit A.D."/>
            <person name="Santos A.J."/>
        </authorList>
    </citation>
    <scope>NUCLEOTIDE SEQUENCE</scope>
    <source>
        <tissue evidence="1">Shoot tissue taken approximately 20 cm above the soil surface</tissue>
    </source>
</reference>
<dbReference type="AlphaFoldDB" id="A0A0A9B3Q5"/>
<dbReference type="EMBL" id="GBRH01242085">
    <property type="protein sequence ID" value="JAD55810.1"/>
    <property type="molecule type" value="Transcribed_RNA"/>
</dbReference>
<protein>
    <submittedName>
        <fullName evidence="1">Uncharacterized protein</fullName>
    </submittedName>
</protein>
<organism evidence="1">
    <name type="scientific">Arundo donax</name>
    <name type="common">Giant reed</name>
    <name type="synonym">Donax arundinaceus</name>
    <dbReference type="NCBI Taxonomy" id="35708"/>
    <lineage>
        <taxon>Eukaryota</taxon>
        <taxon>Viridiplantae</taxon>
        <taxon>Streptophyta</taxon>
        <taxon>Embryophyta</taxon>
        <taxon>Tracheophyta</taxon>
        <taxon>Spermatophyta</taxon>
        <taxon>Magnoliopsida</taxon>
        <taxon>Liliopsida</taxon>
        <taxon>Poales</taxon>
        <taxon>Poaceae</taxon>
        <taxon>PACMAD clade</taxon>
        <taxon>Arundinoideae</taxon>
        <taxon>Arundineae</taxon>
        <taxon>Arundo</taxon>
    </lineage>
</organism>